<organism evidence="1 2">
    <name type="scientific">Paenibacillus stellifer</name>
    <dbReference type="NCBI Taxonomy" id="169760"/>
    <lineage>
        <taxon>Bacteria</taxon>
        <taxon>Bacillati</taxon>
        <taxon>Bacillota</taxon>
        <taxon>Bacilli</taxon>
        <taxon>Bacillales</taxon>
        <taxon>Paenibacillaceae</taxon>
        <taxon>Paenibacillus</taxon>
    </lineage>
</organism>
<gene>
    <name evidence="1" type="ORF">PSTEL_02705</name>
</gene>
<sequence>MRKTAVIMLVFQIMTVVSGCQKPNSEEQDLRHVKSIQDDNSPKVILLMADSLMASAIDEGIRQKQLPTFQFLIEHGQYYKDVVSSFPTMSVTVDSSLLTGKYADVHGVPGLIWYSSDKKRIINYGTGPMEVFRQDVDTVLTDALINLNGSHLNRKIPTIYEDLAHIGLKSGSINGLVYRGKNDHVLSIPEWIQVPTTLKRDIQVKGPDFLAFGALSNPLDGKVNLAQGLTNRMGMNNDFSVKSAKYLIQANKLPDFLFVYLPDLDRKLHQKGPSNLDGVKKLDGQVNNLLQSFGSPEQALKEVIFVILGDSGMTQLLPADQNPVIDLPVMFEGVNILRPGETATDQTEIVLAVNETMGYVYKLKPNRSLQNLADTLSRDERIDFIAWQEKNWIHVIQGGTAKRFKYKEKGNMIDCYKQSWTIEQDSGVLDLKVNADDGRLEYGAYPDALQRLASALHSHQGDFMVVTAKPGYELADSSSPTHKGGGGHGSIRQTESLVPLIITGTNRKPEYLRMVDLKSYLLKLLTQ</sequence>
<evidence type="ECO:0000313" key="2">
    <source>
        <dbReference type="Proteomes" id="UP000029507"/>
    </source>
</evidence>
<accession>A0A089N0I9</accession>
<dbReference type="Proteomes" id="UP000029507">
    <property type="component" value="Chromosome"/>
</dbReference>
<dbReference type="SUPFAM" id="SSF53649">
    <property type="entry name" value="Alkaline phosphatase-like"/>
    <property type="match status" value="1"/>
</dbReference>
<dbReference type="STRING" id="169760.PSTEL_02705"/>
<dbReference type="Pfam" id="PF01663">
    <property type="entry name" value="Phosphodiest"/>
    <property type="match status" value="1"/>
</dbReference>
<dbReference type="PANTHER" id="PTHR10151">
    <property type="entry name" value="ECTONUCLEOTIDE PYROPHOSPHATASE/PHOSPHODIESTERASE"/>
    <property type="match status" value="1"/>
</dbReference>
<keyword evidence="2" id="KW-1185">Reference proteome</keyword>
<reference evidence="1 2" key="1">
    <citation type="submission" date="2014-08" db="EMBL/GenBank/DDBJ databases">
        <title>Comparative genomics of the Paenibacillus odorifer group.</title>
        <authorList>
            <person name="den Bakker H.C."/>
            <person name="Tsai Y.-C."/>
            <person name="Martin N."/>
            <person name="Korlach J."/>
            <person name="Wiedmann M."/>
        </authorList>
    </citation>
    <scope>NUCLEOTIDE SEQUENCE [LARGE SCALE GENOMIC DNA]</scope>
    <source>
        <strain evidence="1 2">DSM 14472</strain>
    </source>
</reference>
<dbReference type="Gene3D" id="3.40.720.10">
    <property type="entry name" value="Alkaline Phosphatase, subunit A"/>
    <property type="match status" value="1"/>
</dbReference>
<dbReference type="PROSITE" id="PS51257">
    <property type="entry name" value="PROKAR_LIPOPROTEIN"/>
    <property type="match status" value="1"/>
</dbReference>
<dbReference type="HOGENOM" id="CLU_516632_0_0_9"/>
<dbReference type="GO" id="GO:0016787">
    <property type="term" value="F:hydrolase activity"/>
    <property type="evidence" value="ECO:0007669"/>
    <property type="project" value="UniProtKB-ARBA"/>
</dbReference>
<evidence type="ECO:0000313" key="1">
    <source>
        <dbReference type="EMBL" id="AIQ62189.1"/>
    </source>
</evidence>
<protein>
    <submittedName>
        <fullName evidence="1">Phosphodiesterase</fullName>
    </submittedName>
</protein>
<dbReference type="PANTHER" id="PTHR10151:SF120">
    <property type="entry name" value="BIS(5'-ADENOSYL)-TRIPHOSPHATASE"/>
    <property type="match status" value="1"/>
</dbReference>
<dbReference type="EMBL" id="CP009286">
    <property type="protein sequence ID" value="AIQ62189.1"/>
    <property type="molecule type" value="Genomic_DNA"/>
</dbReference>
<name>A0A089N0I9_9BACL</name>
<dbReference type="AlphaFoldDB" id="A0A089N0I9"/>
<dbReference type="InterPro" id="IPR002591">
    <property type="entry name" value="Phosphodiest/P_Trfase"/>
</dbReference>
<dbReference type="OrthoDB" id="2381338at2"/>
<dbReference type="InterPro" id="IPR017850">
    <property type="entry name" value="Alkaline_phosphatase_core_sf"/>
</dbReference>
<proteinExistence type="predicted"/>
<dbReference type="KEGG" id="pste:PSTEL_02705"/>